<sequence>MHIHHSAQTRALAIPEIVISILHQMDMDTLIAAQRVCHAWADPIRRLRSLQKALFFIPDSDKSGTNTRVYNPLLARVFDSAFPSEDLRGPSNAKGCKVTENMKQVALSHFDLAKSPTKREIYLRPEASWRRMLTQQPPILTVGQFSTGTGPMGLNWHQKRAARQDEGLRMGTLFEWLVNLGRYKWNDAMIAICLGGAEPLNTPPKIMGPSTYLFADNINEDWRIMCADFDLMLMTGTSSSCTDFEPDDPDYEKSTDEVVWEEICETYSKLGLTVAGLKMEEYNEGFEWWD</sequence>
<organism evidence="1 2">
    <name type="scientific">Penicillium vulpinum</name>
    <dbReference type="NCBI Taxonomy" id="29845"/>
    <lineage>
        <taxon>Eukaryota</taxon>
        <taxon>Fungi</taxon>
        <taxon>Dikarya</taxon>
        <taxon>Ascomycota</taxon>
        <taxon>Pezizomycotina</taxon>
        <taxon>Eurotiomycetes</taxon>
        <taxon>Eurotiomycetidae</taxon>
        <taxon>Eurotiales</taxon>
        <taxon>Aspergillaceae</taxon>
        <taxon>Penicillium</taxon>
    </lineage>
</organism>
<comment type="caution">
    <text evidence="1">The sequence shown here is derived from an EMBL/GenBank/DDBJ whole genome shotgun (WGS) entry which is preliminary data.</text>
</comment>
<dbReference type="OrthoDB" id="3800738at2759"/>
<name>A0A1V6RU20_9EURO</name>
<protein>
    <recommendedName>
        <fullName evidence="3">F-box domain-containing protein</fullName>
    </recommendedName>
</protein>
<keyword evidence="2" id="KW-1185">Reference proteome</keyword>
<dbReference type="InterPro" id="IPR036047">
    <property type="entry name" value="F-box-like_dom_sf"/>
</dbReference>
<evidence type="ECO:0008006" key="3">
    <source>
        <dbReference type="Google" id="ProtNLM"/>
    </source>
</evidence>
<reference evidence="2" key="1">
    <citation type="journal article" date="2017" name="Nat. Microbiol.">
        <title>Global analysis of biosynthetic gene clusters reveals vast potential of secondary metabolite production in Penicillium species.</title>
        <authorList>
            <person name="Nielsen J.C."/>
            <person name="Grijseels S."/>
            <person name="Prigent S."/>
            <person name="Ji B."/>
            <person name="Dainat J."/>
            <person name="Nielsen K.F."/>
            <person name="Frisvad J.C."/>
            <person name="Workman M."/>
            <person name="Nielsen J."/>
        </authorList>
    </citation>
    <scope>NUCLEOTIDE SEQUENCE [LARGE SCALE GENOMIC DNA]</scope>
    <source>
        <strain evidence="2">IBT 29486</strain>
    </source>
</reference>
<accession>A0A1V6RU20</accession>
<proteinExistence type="predicted"/>
<dbReference type="EMBL" id="MDYP01000027">
    <property type="protein sequence ID" value="OQE05078.1"/>
    <property type="molecule type" value="Genomic_DNA"/>
</dbReference>
<dbReference type="AlphaFoldDB" id="A0A1V6RU20"/>
<evidence type="ECO:0000313" key="2">
    <source>
        <dbReference type="Proteomes" id="UP000191518"/>
    </source>
</evidence>
<dbReference type="Proteomes" id="UP000191518">
    <property type="component" value="Unassembled WGS sequence"/>
</dbReference>
<evidence type="ECO:0000313" key="1">
    <source>
        <dbReference type="EMBL" id="OQE05078.1"/>
    </source>
</evidence>
<dbReference type="SUPFAM" id="SSF81383">
    <property type="entry name" value="F-box domain"/>
    <property type="match status" value="1"/>
</dbReference>
<gene>
    <name evidence="1" type="ORF">PENVUL_c027G03102</name>
</gene>
<dbReference type="STRING" id="29845.A0A1V6RU20"/>